<keyword evidence="1" id="KW-0489">Methyltransferase</keyword>
<proteinExistence type="predicted"/>
<dbReference type="Gene3D" id="1.10.10.10">
    <property type="entry name" value="Winged helix-like DNA-binding domain superfamily/Winged helix DNA-binding domain"/>
    <property type="match status" value="1"/>
</dbReference>
<evidence type="ECO:0000259" key="5">
    <source>
        <dbReference type="Pfam" id="PF00891"/>
    </source>
</evidence>
<feature type="active site" description="Proton acceptor" evidence="4">
    <location>
        <position position="240"/>
    </location>
</feature>
<dbReference type="GO" id="GO:0008171">
    <property type="term" value="F:O-methyltransferase activity"/>
    <property type="evidence" value="ECO:0007669"/>
    <property type="project" value="InterPro"/>
</dbReference>
<gene>
    <name evidence="6" type="ORF">BSTOLATCC_MIC22075</name>
</gene>
<feature type="domain" description="O-methyltransferase C-terminal" evidence="5">
    <location>
        <begin position="104"/>
        <end position="312"/>
    </location>
</feature>
<dbReference type="PANTHER" id="PTHR43712:SF2">
    <property type="entry name" value="O-METHYLTRANSFERASE CICE"/>
    <property type="match status" value="1"/>
</dbReference>
<dbReference type="SUPFAM" id="SSF46785">
    <property type="entry name" value="Winged helix' DNA-binding domain"/>
    <property type="match status" value="1"/>
</dbReference>
<dbReference type="PANTHER" id="PTHR43712">
    <property type="entry name" value="PUTATIVE (AFU_ORTHOLOGUE AFUA_4G14580)-RELATED"/>
    <property type="match status" value="1"/>
</dbReference>
<dbReference type="Gene3D" id="3.40.50.150">
    <property type="entry name" value="Vaccinia Virus protein VP39"/>
    <property type="match status" value="1"/>
</dbReference>
<evidence type="ECO:0000256" key="4">
    <source>
        <dbReference type="PIRSR" id="PIRSR005739-1"/>
    </source>
</evidence>
<keyword evidence="3" id="KW-0949">S-adenosyl-L-methionine</keyword>
<dbReference type="Proteomes" id="UP001162131">
    <property type="component" value="Unassembled WGS sequence"/>
</dbReference>
<dbReference type="InterPro" id="IPR001077">
    <property type="entry name" value="COMT_C"/>
</dbReference>
<dbReference type="InterPro" id="IPR029063">
    <property type="entry name" value="SAM-dependent_MTases_sf"/>
</dbReference>
<dbReference type="PROSITE" id="PS51683">
    <property type="entry name" value="SAM_OMT_II"/>
    <property type="match status" value="1"/>
</dbReference>
<dbReference type="SUPFAM" id="SSF53335">
    <property type="entry name" value="S-adenosyl-L-methionine-dependent methyltransferases"/>
    <property type="match status" value="1"/>
</dbReference>
<keyword evidence="7" id="KW-1185">Reference proteome</keyword>
<dbReference type="CDD" id="cd02440">
    <property type="entry name" value="AdoMet_MTases"/>
    <property type="match status" value="1"/>
</dbReference>
<dbReference type="PIRSF" id="PIRSF005739">
    <property type="entry name" value="O-mtase"/>
    <property type="match status" value="1"/>
</dbReference>
<accession>A0AAU9IZ04</accession>
<protein>
    <recommendedName>
        <fullName evidence="5">O-methyltransferase C-terminal domain-containing protein</fullName>
    </recommendedName>
</protein>
<name>A0AAU9IZ04_9CILI</name>
<evidence type="ECO:0000313" key="6">
    <source>
        <dbReference type="EMBL" id="CAG9318705.1"/>
    </source>
</evidence>
<keyword evidence="2" id="KW-0808">Transferase</keyword>
<dbReference type="InterPro" id="IPR036390">
    <property type="entry name" value="WH_DNA-bd_sf"/>
</dbReference>
<evidence type="ECO:0000313" key="7">
    <source>
        <dbReference type="Proteomes" id="UP001162131"/>
    </source>
</evidence>
<dbReference type="Pfam" id="PF00891">
    <property type="entry name" value="Methyltransf_2"/>
    <property type="match status" value="1"/>
</dbReference>
<dbReference type="GO" id="GO:0032259">
    <property type="term" value="P:methylation"/>
    <property type="evidence" value="ECO:0007669"/>
    <property type="project" value="UniProtKB-KW"/>
</dbReference>
<evidence type="ECO:0000256" key="3">
    <source>
        <dbReference type="ARBA" id="ARBA00022691"/>
    </source>
</evidence>
<dbReference type="InterPro" id="IPR016461">
    <property type="entry name" value="COMT-like"/>
</dbReference>
<dbReference type="AlphaFoldDB" id="A0AAU9IZ04"/>
<evidence type="ECO:0000256" key="2">
    <source>
        <dbReference type="ARBA" id="ARBA00022679"/>
    </source>
</evidence>
<organism evidence="6 7">
    <name type="scientific">Blepharisma stoltei</name>
    <dbReference type="NCBI Taxonomy" id="1481888"/>
    <lineage>
        <taxon>Eukaryota</taxon>
        <taxon>Sar</taxon>
        <taxon>Alveolata</taxon>
        <taxon>Ciliophora</taxon>
        <taxon>Postciliodesmatophora</taxon>
        <taxon>Heterotrichea</taxon>
        <taxon>Heterotrichida</taxon>
        <taxon>Blepharismidae</taxon>
        <taxon>Blepharisma</taxon>
    </lineage>
</organism>
<dbReference type="EMBL" id="CAJZBQ010000021">
    <property type="protein sequence ID" value="CAG9318705.1"/>
    <property type="molecule type" value="Genomic_DNA"/>
</dbReference>
<dbReference type="InterPro" id="IPR036388">
    <property type="entry name" value="WH-like_DNA-bd_sf"/>
</dbReference>
<sequence length="330" mass="37253">MSDIESHLLSLMTTPLISILLNFTLEHEVHKKLAESPKTSQELSGILSLDADKLNRALFALTFNGIYTFNEQTYKWSNSPLTDALLDDHKCTLFRWNTCPYFYKKLAQKVSIIKDVQHKDESCESVFVEAAENPDLLKLFQDAMTIVTHGNINEIVQAIDLTSASRVLDIGGGEGGLICELVKANHHITGGNLDREENRASNEELIQSLGLGNKINFFSGNFFVTIPQGFDTLTIKHVLHDWNDEDCLKILTNCRNALEIGNKLYIIDMVLNNTDPNRKLQRFFDVKMMILGNAKERTEENFENLLRQAGFRISSISKARMDSVIEAVAI</sequence>
<comment type="caution">
    <text evidence="6">The sequence shown here is derived from an EMBL/GenBank/DDBJ whole genome shotgun (WGS) entry which is preliminary data.</text>
</comment>
<reference evidence="6" key="1">
    <citation type="submission" date="2021-09" db="EMBL/GenBank/DDBJ databases">
        <authorList>
            <consortium name="AG Swart"/>
            <person name="Singh M."/>
            <person name="Singh A."/>
            <person name="Seah K."/>
            <person name="Emmerich C."/>
        </authorList>
    </citation>
    <scope>NUCLEOTIDE SEQUENCE</scope>
    <source>
        <strain evidence="6">ATCC30299</strain>
    </source>
</reference>
<evidence type="ECO:0000256" key="1">
    <source>
        <dbReference type="ARBA" id="ARBA00022603"/>
    </source>
</evidence>